<evidence type="ECO:0000256" key="2">
    <source>
        <dbReference type="ARBA" id="ARBA00022741"/>
    </source>
</evidence>
<dbReference type="GO" id="GO:0030975">
    <property type="term" value="F:thiamine binding"/>
    <property type="evidence" value="ECO:0007669"/>
    <property type="project" value="InterPro"/>
</dbReference>
<dbReference type="GO" id="GO:0006772">
    <property type="term" value="P:thiamine metabolic process"/>
    <property type="evidence" value="ECO:0007669"/>
    <property type="project" value="UniProtKB-UniRule"/>
</dbReference>
<dbReference type="GO" id="GO:0004788">
    <property type="term" value="F:thiamine diphosphokinase activity"/>
    <property type="evidence" value="ECO:0007669"/>
    <property type="project" value="UniProtKB-UniRule"/>
</dbReference>
<dbReference type="EMBL" id="FPAA01000003">
    <property type="protein sequence ID" value="SFS51214.1"/>
    <property type="molecule type" value="Genomic_DNA"/>
</dbReference>
<dbReference type="CDD" id="cd07995">
    <property type="entry name" value="TPK"/>
    <property type="match status" value="1"/>
</dbReference>
<dbReference type="EC" id="2.7.6.2" evidence="5"/>
<keyword evidence="1" id="KW-0808">Transferase</keyword>
<dbReference type="Proteomes" id="UP000198660">
    <property type="component" value="Unassembled WGS sequence"/>
</dbReference>
<dbReference type="RefSeq" id="WP_091834790.1">
    <property type="nucleotide sequence ID" value="NZ_FPAA01000003.1"/>
</dbReference>
<dbReference type="PANTHER" id="PTHR41299">
    <property type="entry name" value="THIAMINE PYROPHOSPHOKINASE"/>
    <property type="match status" value="1"/>
</dbReference>
<evidence type="ECO:0000256" key="4">
    <source>
        <dbReference type="ARBA" id="ARBA00022840"/>
    </source>
</evidence>
<dbReference type="AlphaFoldDB" id="A0A1I6QFJ3"/>
<dbReference type="SUPFAM" id="SSF63862">
    <property type="entry name" value="Thiamin pyrophosphokinase, substrate-binding domain"/>
    <property type="match status" value="1"/>
</dbReference>
<evidence type="ECO:0000256" key="1">
    <source>
        <dbReference type="ARBA" id="ARBA00022679"/>
    </source>
</evidence>
<evidence type="ECO:0000313" key="8">
    <source>
        <dbReference type="Proteomes" id="UP000198660"/>
    </source>
</evidence>
<gene>
    <name evidence="7" type="ORF">SAMN05444972_103121</name>
</gene>
<keyword evidence="3 7" id="KW-0418">Kinase</keyword>
<evidence type="ECO:0000313" key="7">
    <source>
        <dbReference type="EMBL" id="SFS51214.1"/>
    </source>
</evidence>
<evidence type="ECO:0000259" key="6">
    <source>
        <dbReference type="SMART" id="SM00983"/>
    </source>
</evidence>
<name>A0A1I6QFJ3_9BACL</name>
<dbReference type="InterPro" id="IPR036371">
    <property type="entry name" value="TPK_B1-bd_sf"/>
</dbReference>
<keyword evidence="2" id="KW-0547">Nucleotide-binding</keyword>
<dbReference type="InterPro" id="IPR007371">
    <property type="entry name" value="TPK_catalytic"/>
</dbReference>
<dbReference type="InterPro" id="IPR036759">
    <property type="entry name" value="TPK_catalytic_sf"/>
</dbReference>
<dbReference type="Gene3D" id="3.40.50.10240">
    <property type="entry name" value="Thiamin pyrophosphokinase, catalytic domain"/>
    <property type="match status" value="1"/>
</dbReference>
<dbReference type="GO" id="GO:0009229">
    <property type="term" value="P:thiamine diphosphate biosynthetic process"/>
    <property type="evidence" value="ECO:0007669"/>
    <property type="project" value="InterPro"/>
</dbReference>
<keyword evidence="8" id="KW-1185">Reference proteome</keyword>
<proteinExistence type="predicted"/>
<dbReference type="PANTHER" id="PTHR41299:SF1">
    <property type="entry name" value="THIAMINE PYROPHOSPHOKINASE"/>
    <property type="match status" value="1"/>
</dbReference>
<dbReference type="NCBIfam" id="TIGR01378">
    <property type="entry name" value="thi_PPkinase"/>
    <property type="match status" value="1"/>
</dbReference>
<dbReference type="OrthoDB" id="9804377at2"/>
<accession>A0A1I6QFJ3</accession>
<dbReference type="SUPFAM" id="SSF63999">
    <property type="entry name" value="Thiamin pyrophosphokinase, catalytic domain"/>
    <property type="match status" value="1"/>
</dbReference>
<evidence type="ECO:0000256" key="3">
    <source>
        <dbReference type="ARBA" id="ARBA00022777"/>
    </source>
</evidence>
<keyword evidence="4" id="KW-0067">ATP-binding</keyword>
<dbReference type="InterPro" id="IPR006282">
    <property type="entry name" value="Thi_PPkinase"/>
</dbReference>
<dbReference type="InterPro" id="IPR007373">
    <property type="entry name" value="Thiamin_PyroPKinase_B1-bd"/>
</dbReference>
<dbReference type="SMART" id="SM00983">
    <property type="entry name" value="TPK_B1_binding"/>
    <property type="match status" value="1"/>
</dbReference>
<dbReference type="Pfam" id="PF04265">
    <property type="entry name" value="TPK_B1_binding"/>
    <property type="match status" value="1"/>
</dbReference>
<dbReference type="Pfam" id="PF04263">
    <property type="entry name" value="TPK_catalytic"/>
    <property type="match status" value="1"/>
</dbReference>
<sequence>MNKRVVIVVGGKLDPGDLAKIQHEDWVIGVDAGVLPLLETKMPIHLAVGDFDTAGQHVVQHLYEKGVPVKRLPAAKDVTDTYYAVEQALERNPNEIILLGALGGARMDHAFANLVLLEKIEAAGVEGVVSNRDNKIRLLTAEKGEIILHKDRRYRYISLLALTDQVDGVTIRGFAFPLSNAKLTRMDSVGISNEQREEKASIRIQSGKLLIIESRDG</sequence>
<dbReference type="InterPro" id="IPR053149">
    <property type="entry name" value="TPK"/>
</dbReference>
<protein>
    <recommendedName>
        <fullName evidence="5">Thiamine diphosphokinase</fullName>
        <ecNumber evidence="5">2.7.6.2</ecNumber>
    </recommendedName>
</protein>
<organism evidence="7 8">
    <name type="scientific">Marininema halotolerans</name>
    <dbReference type="NCBI Taxonomy" id="1155944"/>
    <lineage>
        <taxon>Bacteria</taxon>
        <taxon>Bacillati</taxon>
        <taxon>Bacillota</taxon>
        <taxon>Bacilli</taxon>
        <taxon>Bacillales</taxon>
        <taxon>Thermoactinomycetaceae</taxon>
        <taxon>Marininema</taxon>
    </lineage>
</organism>
<reference evidence="8" key="1">
    <citation type="submission" date="2016-10" db="EMBL/GenBank/DDBJ databases">
        <authorList>
            <person name="Varghese N."/>
            <person name="Submissions S."/>
        </authorList>
    </citation>
    <scope>NUCLEOTIDE SEQUENCE [LARGE SCALE GENOMIC DNA]</scope>
    <source>
        <strain evidence="8">DSM 45789</strain>
    </source>
</reference>
<evidence type="ECO:0000256" key="5">
    <source>
        <dbReference type="NCBIfam" id="TIGR01378"/>
    </source>
</evidence>
<dbReference type="GO" id="GO:0016301">
    <property type="term" value="F:kinase activity"/>
    <property type="evidence" value="ECO:0007669"/>
    <property type="project" value="UniProtKB-KW"/>
</dbReference>
<dbReference type="GO" id="GO:0005524">
    <property type="term" value="F:ATP binding"/>
    <property type="evidence" value="ECO:0007669"/>
    <property type="project" value="UniProtKB-KW"/>
</dbReference>
<feature type="domain" description="Thiamin pyrophosphokinase thiamin-binding" evidence="6">
    <location>
        <begin position="144"/>
        <end position="210"/>
    </location>
</feature>